<protein>
    <recommendedName>
        <fullName evidence="1">PrcB C-terminal domain-containing protein</fullName>
    </recommendedName>
</protein>
<reference evidence="2" key="1">
    <citation type="journal article" date="2015" name="Nature">
        <title>Complex archaea that bridge the gap between prokaryotes and eukaryotes.</title>
        <authorList>
            <person name="Spang A."/>
            <person name="Saw J.H."/>
            <person name="Jorgensen S.L."/>
            <person name="Zaremba-Niedzwiedzka K."/>
            <person name="Martijn J."/>
            <person name="Lind A.E."/>
            <person name="van Eijk R."/>
            <person name="Schleper C."/>
            <person name="Guy L."/>
            <person name="Ettema T.J."/>
        </authorList>
    </citation>
    <scope>NUCLEOTIDE SEQUENCE</scope>
</reference>
<evidence type="ECO:0000259" key="1">
    <source>
        <dbReference type="Pfam" id="PF14343"/>
    </source>
</evidence>
<dbReference type="AlphaFoldDB" id="A0A0F9SSD7"/>
<proteinExistence type="predicted"/>
<dbReference type="InterPro" id="IPR025748">
    <property type="entry name" value="PrcB_C_dom"/>
</dbReference>
<name>A0A0F9SSD7_9ZZZZ</name>
<dbReference type="Pfam" id="PF14343">
    <property type="entry name" value="PrcB_C"/>
    <property type="match status" value="1"/>
</dbReference>
<gene>
    <name evidence="2" type="ORF">LCGC14_0738250</name>
</gene>
<sequence>MAEVPVVLMASVIAVLAGCASSTAVEDEPGALLARQVTQSAHCGLTGPGLAYVQGADRLQALLELPAQNMVVQQLRQVDLTKEHLLFVTLGEKTTGGYSVSLVSSESNESVLHISVAVRTPAPGTMVTQAVTSPCVVVAVPATNWSEVRVSGVLDEDLVMKP</sequence>
<dbReference type="EMBL" id="LAZR01001734">
    <property type="protein sequence ID" value="KKN39946.1"/>
    <property type="molecule type" value="Genomic_DNA"/>
</dbReference>
<organism evidence="2">
    <name type="scientific">marine sediment metagenome</name>
    <dbReference type="NCBI Taxonomy" id="412755"/>
    <lineage>
        <taxon>unclassified sequences</taxon>
        <taxon>metagenomes</taxon>
        <taxon>ecological metagenomes</taxon>
    </lineage>
</organism>
<evidence type="ECO:0000313" key="2">
    <source>
        <dbReference type="EMBL" id="KKN39946.1"/>
    </source>
</evidence>
<feature type="domain" description="PrcB C-terminal" evidence="1">
    <location>
        <begin position="86"/>
        <end position="141"/>
    </location>
</feature>
<accession>A0A0F9SSD7</accession>
<comment type="caution">
    <text evidence="2">The sequence shown here is derived from an EMBL/GenBank/DDBJ whole genome shotgun (WGS) entry which is preliminary data.</text>
</comment>